<name>A0AAW1WSK1_RUBAR</name>
<dbReference type="Pfam" id="PF12043">
    <property type="entry name" value="DUF3527"/>
    <property type="match status" value="1"/>
</dbReference>
<evidence type="ECO:0000313" key="2">
    <source>
        <dbReference type="EMBL" id="KAK9927198.1"/>
    </source>
</evidence>
<sequence>MGLEMEFEKNCRVGLSPNTVLPTHRHSCVEKRSRKGRPPRKDDVLSIKEGFLEISFQRYRSTSCKAPSRPVGQEVNVQLKRGSIYQSSKEVTEIKKMGTVEGRKKIEKSRSSDSSFSYRIVDSLRSSDEESPQNRSAVLSLKSGLNTPSAGRPHVEPCSLDSILEICVDPDDREEDSAEALGEDPMHLNLRSDPVAGPPNNGNELLERDQVHTLHKSFSAKVEILHTPTPSESDRSSSVSSKVRFNNIRKMFDPFMKSKSLRSSSYVVEPGGAKITGTADLTRSRTYQKSLLPVFSNTVQNSGCDSLCINQDNHQSSVASSPVHLHGHLKLQNKLGMPYFEFSLKCSEDVFVARTWKADNGFNWVYTFHAIGSRKKSNASSVGLHGSDRDSSMVGQMQVSCYLCSELKDGAFDNSMVTEFVLYDISHARQIAAEQANSNCTLDDAKHPKGSNLSAEGATLKLGDGPCPTKVKPQHKSSDSDSSAWPVADLHPSLEIAAIVMQVPFEKRESLKYKRGDKICDKVPGNLLKLSMNEQKDEPDSRYSGNLKVIIPSGNHGLPSAKSKGPSSLLDRWRLGGGCDCGGWDMSCPLTVLSNPNIQCADNHLFEENQQPLEIFVQGSKEKTPALSMTMVEDGLYAVDFHAQLSTLQAFSMCVSILHGTETSAAAAGQERNNQLSQCNSLKVLKEEVKFLIEAVTEGEKKKVAKRVKKIQPSYVLDPPISPIARV</sequence>
<dbReference type="Proteomes" id="UP001457282">
    <property type="component" value="Unassembled WGS sequence"/>
</dbReference>
<dbReference type="InterPro" id="IPR021916">
    <property type="entry name" value="DUF3527"/>
</dbReference>
<dbReference type="PANTHER" id="PTHR31390:SF0">
    <property type="entry name" value="DOMAIN PROTEIN, PUTATIVE (DUF3527)-RELATED"/>
    <property type="match status" value="1"/>
</dbReference>
<feature type="compositionally biased region" description="Acidic residues" evidence="1">
    <location>
        <begin position="173"/>
        <end position="182"/>
    </location>
</feature>
<evidence type="ECO:0000313" key="3">
    <source>
        <dbReference type="Proteomes" id="UP001457282"/>
    </source>
</evidence>
<reference evidence="2 3" key="1">
    <citation type="journal article" date="2023" name="G3 (Bethesda)">
        <title>A chromosome-length genome assembly and annotation of blackberry (Rubus argutus, cv. 'Hillquist').</title>
        <authorList>
            <person name="Bruna T."/>
            <person name="Aryal R."/>
            <person name="Dudchenko O."/>
            <person name="Sargent D.J."/>
            <person name="Mead D."/>
            <person name="Buti M."/>
            <person name="Cavallini A."/>
            <person name="Hytonen T."/>
            <person name="Andres J."/>
            <person name="Pham M."/>
            <person name="Weisz D."/>
            <person name="Mascagni F."/>
            <person name="Usai G."/>
            <person name="Natali L."/>
            <person name="Bassil N."/>
            <person name="Fernandez G.E."/>
            <person name="Lomsadze A."/>
            <person name="Armour M."/>
            <person name="Olukolu B."/>
            <person name="Poorten T."/>
            <person name="Britton C."/>
            <person name="Davik J."/>
            <person name="Ashrafi H."/>
            <person name="Aiden E.L."/>
            <person name="Borodovsky M."/>
            <person name="Worthington M."/>
        </authorList>
    </citation>
    <scope>NUCLEOTIDE SEQUENCE [LARGE SCALE GENOMIC DNA]</scope>
    <source>
        <strain evidence="2">PI 553951</strain>
    </source>
</reference>
<accession>A0AAW1WSK1</accession>
<dbReference type="PANTHER" id="PTHR31390">
    <property type="entry name" value="EXPRESSED PROTEIN"/>
    <property type="match status" value="1"/>
</dbReference>
<keyword evidence="3" id="KW-1185">Reference proteome</keyword>
<protein>
    <submittedName>
        <fullName evidence="2">Uncharacterized protein</fullName>
    </submittedName>
</protein>
<dbReference type="AlphaFoldDB" id="A0AAW1WSK1"/>
<proteinExistence type="predicted"/>
<feature type="region of interest" description="Disordered" evidence="1">
    <location>
        <begin position="173"/>
        <end position="205"/>
    </location>
</feature>
<evidence type="ECO:0000256" key="1">
    <source>
        <dbReference type="SAM" id="MobiDB-lite"/>
    </source>
</evidence>
<gene>
    <name evidence="2" type="ORF">M0R45_024394</name>
</gene>
<comment type="caution">
    <text evidence="2">The sequence shown here is derived from an EMBL/GenBank/DDBJ whole genome shotgun (WGS) entry which is preliminary data.</text>
</comment>
<feature type="region of interest" description="Disordered" evidence="1">
    <location>
        <begin position="448"/>
        <end position="485"/>
    </location>
</feature>
<organism evidence="2 3">
    <name type="scientific">Rubus argutus</name>
    <name type="common">Southern blackberry</name>
    <dbReference type="NCBI Taxonomy" id="59490"/>
    <lineage>
        <taxon>Eukaryota</taxon>
        <taxon>Viridiplantae</taxon>
        <taxon>Streptophyta</taxon>
        <taxon>Embryophyta</taxon>
        <taxon>Tracheophyta</taxon>
        <taxon>Spermatophyta</taxon>
        <taxon>Magnoliopsida</taxon>
        <taxon>eudicotyledons</taxon>
        <taxon>Gunneridae</taxon>
        <taxon>Pentapetalae</taxon>
        <taxon>rosids</taxon>
        <taxon>fabids</taxon>
        <taxon>Rosales</taxon>
        <taxon>Rosaceae</taxon>
        <taxon>Rosoideae</taxon>
        <taxon>Rosoideae incertae sedis</taxon>
        <taxon>Rubus</taxon>
    </lineage>
</organism>
<dbReference type="EMBL" id="JBEDUW010000005">
    <property type="protein sequence ID" value="KAK9927198.1"/>
    <property type="molecule type" value="Genomic_DNA"/>
</dbReference>